<comment type="caution">
    <text evidence="3">The sequence shown here is derived from an EMBL/GenBank/DDBJ whole genome shotgun (WGS) entry which is preliminary data.</text>
</comment>
<reference evidence="3" key="1">
    <citation type="journal article" date="2014" name="Int. J. Syst. Evol. Microbiol.">
        <title>Complete genome sequence of Corynebacterium casei LMG S-19264T (=DSM 44701T), isolated from a smear-ripened cheese.</title>
        <authorList>
            <consortium name="US DOE Joint Genome Institute (JGI-PGF)"/>
            <person name="Walter F."/>
            <person name="Albersmeier A."/>
            <person name="Kalinowski J."/>
            <person name="Ruckert C."/>
        </authorList>
    </citation>
    <scope>NUCLEOTIDE SEQUENCE</scope>
    <source>
        <strain evidence="3">VKM Ac-2007</strain>
    </source>
</reference>
<keyword evidence="1" id="KW-0723">Serine/threonine-protein kinase</keyword>
<evidence type="ECO:0000259" key="2">
    <source>
        <dbReference type="Pfam" id="PF13581"/>
    </source>
</evidence>
<keyword evidence="4" id="KW-1185">Reference proteome</keyword>
<dbReference type="EMBL" id="BSEV01000009">
    <property type="protein sequence ID" value="GLK10775.1"/>
    <property type="molecule type" value="Genomic_DNA"/>
</dbReference>
<dbReference type="Gene3D" id="3.30.565.10">
    <property type="entry name" value="Histidine kinase-like ATPase, C-terminal domain"/>
    <property type="match status" value="1"/>
</dbReference>
<evidence type="ECO:0000313" key="4">
    <source>
        <dbReference type="Proteomes" id="UP001143474"/>
    </source>
</evidence>
<gene>
    <name evidence="3" type="ORF">GCM10017600_41810</name>
</gene>
<evidence type="ECO:0000256" key="1">
    <source>
        <dbReference type="ARBA" id="ARBA00022527"/>
    </source>
</evidence>
<keyword evidence="1" id="KW-0418">Kinase</keyword>
<dbReference type="SUPFAM" id="SSF55874">
    <property type="entry name" value="ATPase domain of HSP90 chaperone/DNA topoisomerase II/histidine kinase"/>
    <property type="match status" value="1"/>
</dbReference>
<sequence length="161" mass="17353">MAVTWNEVAPEMIDAMLRLFPSGLTWRRTFPGRLDQVPRARQFVRFLLADSSCRDDAEQAVAELAANAVAHTASGRPHGVFVVEVVRKAATVRVTVHDHGLGGVPEFGHRERADPFAERGRGLDLIAALASKAGHRGAPATGHAVWAQFATASADHADERA</sequence>
<dbReference type="AlphaFoldDB" id="A0A9W6I4F0"/>
<evidence type="ECO:0000313" key="3">
    <source>
        <dbReference type="EMBL" id="GLK10775.1"/>
    </source>
</evidence>
<feature type="domain" description="Histidine kinase/HSP90-like ATPase" evidence="2">
    <location>
        <begin position="30"/>
        <end position="133"/>
    </location>
</feature>
<dbReference type="GO" id="GO:0004674">
    <property type="term" value="F:protein serine/threonine kinase activity"/>
    <property type="evidence" value="ECO:0007669"/>
    <property type="project" value="UniProtKB-KW"/>
</dbReference>
<dbReference type="Proteomes" id="UP001143474">
    <property type="component" value="Unassembled WGS sequence"/>
</dbReference>
<dbReference type="PANTHER" id="PTHR35526:SF3">
    <property type="entry name" value="ANTI-SIGMA-F FACTOR RSBW"/>
    <property type="match status" value="1"/>
</dbReference>
<reference evidence="3" key="2">
    <citation type="submission" date="2023-01" db="EMBL/GenBank/DDBJ databases">
        <authorList>
            <person name="Sun Q."/>
            <person name="Evtushenko L."/>
        </authorList>
    </citation>
    <scope>NUCLEOTIDE SEQUENCE</scope>
    <source>
        <strain evidence="3">VKM Ac-2007</strain>
    </source>
</reference>
<dbReference type="InterPro" id="IPR003594">
    <property type="entry name" value="HATPase_dom"/>
</dbReference>
<dbReference type="InterPro" id="IPR036890">
    <property type="entry name" value="HATPase_C_sf"/>
</dbReference>
<dbReference type="PANTHER" id="PTHR35526">
    <property type="entry name" value="ANTI-SIGMA-F FACTOR RSBW-RELATED"/>
    <property type="match status" value="1"/>
</dbReference>
<dbReference type="InterPro" id="IPR050267">
    <property type="entry name" value="Anti-sigma-factor_SerPK"/>
</dbReference>
<keyword evidence="1" id="KW-0808">Transferase</keyword>
<dbReference type="RefSeq" id="WP_271219187.1">
    <property type="nucleotide sequence ID" value="NZ_BAAAVD010000039.1"/>
</dbReference>
<accession>A0A9W6I4F0</accession>
<dbReference type="Pfam" id="PF13581">
    <property type="entry name" value="HATPase_c_2"/>
    <property type="match status" value="1"/>
</dbReference>
<proteinExistence type="predicted"/>
<dbReference type="CDD" id="cd16936">
    <property type="entry name" value="HATPase_RsbW-like"/>
    <property type="match status" value="1"/>
</dbReference>
<protein>
    <recommendedName>
        <fullName evidence="2">Histidine kinase/HSP90-like ATPase domain-containing protein</fullName>
    </recommendedName>
</protein>
<name>A0A9W6I4F0_9ACTN</name>
<organism evidence="3 4">
    <name type="scientific">Streptosporangium carneum</name>
    <dbReference type="NCBI Taxonomy" id="47481"/>
    <lineage>
        <taxon>Bacteria</taxon>
        <taxon>Bacillati</taxon>
        <taxon>Actinomycetota</taxon>
        <taxon>Actinomycetes</taxon>
        <taxon>Streptosporangiales</taxon>
        <taxon>Streptosporangiaceae</taxon>
        <taxon>Streptosporangium</taxon>
    </lineage>
</organism>